<proteinExistence type="predicted"/>
<feature type="compositionally biased region" description="Polar residues" evidence="2">
    <location>
        <begin position="898"/>
        <end position="913"/>
    </location>
</feature>
<dbReference type="Proteomes" id="UP001274830">
    <property type="component" value="Unassembled WGS sequence"/>
</dbReference>
<feature type="compositionally biased region" description="Polar residues" evidence="2">
    <location>
        <begin position="1044"/>
        <end position="1059"/>
    </location>
</feature>
<dbReference type="PROSITE" id="PS50003">
    <property type="entry name" value="PH_DOMAIN"/>
    <property type="match status" value="1"/>
</dbReference>
<sequence>MWLSDPNNVLAVVLSFMSQWGNGPRSPTTDPPSSPTPTKPTQAPSENLKYQKPPPNIDTATSQAQLAKLDAFAKQSPGSPTFTPSRARGDSRANTRPSSVMMQTYQPPQMDLAALDTPPELQPIFSYLNSHSNKLYQEGYFLKLHDLDSRGRPSPDRVWVECFAQLVGTVLSLWDAAALDAAGEDGEVVPTFINLSDASIKMIESLPMNGAQGGSLQNVLSISTAANNRYLLHFNSLNSLTQWTAGIRLAMFEHSTLQEAYTGSLVAGKGKSLNNIKSIMTRSQFPHEDWARVRFGAGTAWKRCWCVITPPDEKEYNKVQKTLKKTSAYERVKMPKGDIKFYDTRKITKKTRPIATITDAYAAYAIYPQSKPLIDQSTLVKLEGLVTVHGSPEQVTEGFVFVMPEVHAAVTGFEMMLRWLFPVFDTFNLYGRPSRLIADTLDQRGLMFAMPSDRRYGYLDILDVSALIHTDGSQAWSERQWRGELKKLTGTRMSNQMETTRLPAQRRNTTTGRSSMTPTKGGVRFDQTGTYDSAPGSRSASPPVMGGAPDDRFAPPQRVDSAPPSVSTGSPHKRSVSDAQGYRSRYETQTPSRLSYDPQSSTDDEVVPPAPPRHGGLLGPNLNRAHGPGTLERIQSGDAVPTFASLEPQTSAFLPPPAPVLSPPAFTHSPNDRPANEPYQAPELRRAHSNVDAATLYQMQDAVQREDAPEEEWTGELQQRQQYPMQNHISSVAYLQHQPRMPADRSQGILNDSANMGARKNSNTPLRNVISHGQSISSIENPSHMGAEDAEHFYSARQTPEPLQQMDGASDDRLYNGTQRTLRKQPSLTSMKSSRSIARKPVPKKDAPSPALSNVISTGQSRNVADDDSPDSPVASESFEGALIDSDALERILDNDRTSSMASTQPDYASVASSKHEERKKPIEYVRPGKLKTVGDPDYKPTHVRQNSAGKLDTWAFDETEKTAEVPAVDFGPTPLYKPSTRPTTSGTLTPGGIHDRSRSRSGDRLRDSNRATPTENFRHSYFGGPGAASPLAGSPGDRASMAWQPQAQASPVGTTGSASLTPEQWVAHRAALAAQPQQAPIRRPGSGLAQHHRTASGGSMHQLRRSLTKTPPPLSRTPSGDWTQYAQPGAQRTPPSRPQSRGAGTYLNQPNAQPSNLTAREQMHVARATGQPLLNYTTSQHKKLQEEHQPGLFGALAAREREKEEGKKTTNRNSMHNPMVAQAIAARQYQQYENEERVRQEYAMQLQNQAQHQYVQQQAQQQAQMRELQQQQNAMMARSAAVLASQQQGHGYGQGGQEQGQGQGQRPGTAMSGGSLHPGFEGLPQAGPISPEGQSGISGNGGFSSPFARQLYESQQALQGAQQGGGGQWQQQQRRA</sequence>
<feature type="compositionally biased region" description="Polar residues" evidence="2">
    <location>
        <begin position="748"/>
        <end position="768"/>
    </location>
</feature>
<dbReference type="EMBL" id="JAUTXT010000013">
    <property type="protein sequence ID" value="KAK3675663.1"/>
    <property type="molecule type" value="Genomic_DNA"/>
</dbReference>
<dbReference type="SUPFAM" id="SSF50729">
    <property type="entry name" value="PH domain-like"/>
    <property type="match status" value="1"/>
</dbReference>
<dbReference type="InterPro" id="IPR011993">
    <property type="entry name" value="PH-like_dom_sf"/>
</dbReference>
<feature type="compositionally biased region" description="Pro residues" evidence="2">
    <location>
        <begin position="29"/>
        <end position="38"/>
    </location>
</feature>
<feature type="region of interest" description="Disordered" evidence="2">
    <location>
        <begin position="487"/>
        <end position="619"/>
    </location>
</feature>
<feature type="compositionally biased region" description="Basic and acidic residues" evidence="2">
    <location>
        <begin position="994"/>
        <end position="1010"/>
    </location>
</feature>
<feature type="compositionally biased region" description="Polar residues" evidence="2">
    <location>
        <begin position="1117"/>
        <end position="1127"/>
    </location>
</feature>
<feature type="region of interest" description="Disordered" evidence="2">
    <location>
        <begin position="966"/>
        <end position="1059"/>
    </location>
</feature>
<feature type="compositionally biased region" description="Polar residues" evidence="2">
    <location>
        <begin position="527"/>
        <end position="540"/>
    </location>
</feature>
<dbReference type="InterPro" id="IPR058155">
    <property type="entry name" value="Skg3/CAF120-like_PH"/>
</dbReference>
<feature type="compositionally biased region" description="Gly residues" evidence="2">
    <location>
        <begin position="1291"/>
        <end position="1306"/>
    </location>
</feature>
<evidence type="ECO:0000256" key="1">
    <source>
        <dbReference type="SAM" id="Coils"/>
    </source>
</evidence>
<dbReference type="SMART" id="SM00233">
    <property type="entry name" value="PH"/>
    <property type="match status" value="1"/>
</dbReference>
<feature type="compositionally biased region" description="Low complexity" evidence="2">
    <location>
        <begin position="1028"/>
        <end position="1037"/>
    </location>
</feature>
<feature type="region of interest" description="Disordered" evidence="2">
    <location>
        <begin position="72"/>
        <end position="100"/>
    </location>
</feature>
<feature type="region of interest" description="Disordered" evidence="2">
    <location>
        <begin position="800"/>
        <end position="882"/>
    </location>
</feature>
<feature type="region of interest" description="Disordered" evidence="2">
    <location>
        <begin position="1280"/>
        <end position="1377"/>
    </location>
</feature>
<evidence type="ECO:0000313" key="5">
    <source>
        <dbReference type="Proteomes" id="UP001274830"/>
    </source>
</evidence>
<evidence type="ECO:0000256" key="2">
    <source>
        <dbReference type="SAM" id="MobiDB-lite"/>
    </source>
</evidence>
<feature type="compositionally biased region" description="Polar residues" evidence="2">
    <location>
        <begin position="816"/>
        <end position="836"/>
    </location>
</feature>
<organism evidence="4 5">
    <name type="scientific">Recurvomyces mirabilis</name>
    <dbReference type="NCBI Taxonomy" id="574656"/>
    <lineage>
        <taxon>Eukaryota</taxon>
        <taxon>Fungi</taxon>
        <taxon>Dikarya</taxon>
        <taxon>Ascomycota</taxon>
        <taxon>Pezizomycotina</taxon>
        <taxon>Dothideomycetes</taxon>
        <taxon>Dothideomycetidae</taxon>
        <taxon>Mycosphaerellales</taxon>
        <taxon>Teratosphaeriaceae</taxon>
        <taxon>Recurvomyces</taxon>
    </lineage>
</organism>
<dbReference type="Pfam" id="PF25381">
    <property type="entry name" value="PH_26"/>
    <property type="match status" value="1"/>
</dbReference>
<feature type="compositionally biased region" description="Basic and acidic residues" evidence="2">
    <location>
        <begin position="914"/>
        <end position="924"/>
    </location>
</feature>
<keyword evidence="1" id="KW-0175">Coiled coil</keyword>
<feature type="region of interest" description="Disordered" evidence="2">
    <location>
        <begin position="1072"/>
        <end position="1154"/>
    </location>
</feature>
<feature type="coiled-coil region" evidence="1">
    <location>
        <begin position="1252"/>
        <end position="1279"/>
    </location>
</feature>
<feature type="compositionally biased region" description="Polar residues" evidence="2">
    <location>
        <begin position="587"/>
        <end position="601"/>
    </location>
</feature>
<reference evidence="4" key="1">
    <citation type="submission" date="2023-07" db="EMBL/GenBank/DDBJ databases">
        <title>Black Yeasts Isolated from many extreme environments.</title>
        <authorList>
            <person name="Coleine C."/>
            <person name="Stajich J.E."/>
            <person name="Selbmann L."/>
        </authorList>
    </citation>
    <scope>NUCLEOTIDE SEQUENCE</scope>
    <source>
        <strain evidence="4">CCFEE 5485</strain>
    </source>
</reference>
<name>A0AAE0WPQ9_9PEZI</name>
<feature type="region of interest" description="Disordered" evidence="2">
    <location>
        <begin position="19"/>
        <end position="59"/>
    </location>
</feature>
<feature type="region of interest" description="Disordered" evidence="2">
    <location>
        <begin position="896"/>
        <end position="945"/>
    </location>
</feature>
<dbReference type="Gene3D" id="2.30.29.30">
    <property type="entry name" value="Pleckstrin-homology domain (PH domain)/Phosphotyrosine-binding domain (PTB)"/>
    <property type="match status" value="1"/>
</dbReference>
<dbReference type="InterPro" id="IPR001849">
    <property type="entry name" value="PH_domain"/>
</dbReference>
<protein>
    <recommendedName>
        <fullName evidence="3">PH domain-containing protein</fullName>
    </recommendedName>
</protein>
<feature type="compositionally biased region" description="Polar residues" evidence="2">
    <location>
        <begin position="506"/>
        <end position="518"/>
    </location>
</feature>
<feature type="region of interest" description="Disordered" evidence="2">
    <location>
        <begin position="743"/>
        <end position="768"/>
    </location>
</feature>
<comment type="caution">
    <text evidence="4">The sequence shown here is derived from an EMBL/GenBank/DDBJ whole genome shotgun (WGS) entry which is preliminary data.</text>
</comment>
<dbReference type="FunFam" id="2.30.29.30:FF:000203">
    <property type="entry name" value="PH domain-containing protein"/>
    <property type="match status" value="1"/>
</dbReference>
<feature type="compositionally biased region" description="Low complexity" evidence="2">
    <location>
        <begin position="1072"/>
        <end position="1085"/>
    </location>
</feature>
<feature type="compositionally biased region" description="Polar residues" evidence="2">
    <location>
        <begin position="851"/>
        <end position="863"/>
    </location>
</feature>
<keyword evidence="5" id="KW-1185">Reference proteome</keyword>
<gene>
    <name evidence="4" type="ORF">LTR78_004304</name>
</gene>
<accession>A0AAE0WPQ9</accession>
<evidence type="ECO:0000313" key="4">
    <source>
        <dbReference type="EMBL" id="KAK3675663.1"/>
    </source>
</evidence>
<evidence type="ECO:0000259" key="3">
    <source>
        <dbReference type="PROSITE" id="PS50003"/>
    </source>
</evidence>
<feature type="domain" description="PH" evidence="3">
    <location>
        <begin position="134"/>
        <end position="252"/>
    </location>
</feature>